<feature type="transmembrane region" description="Helical" evidence="1">
    <location>
        <begin position="373"/>
        <end position="394"/>
    </location>
</feature>
<reference evidence="2 3" key="1">
    <citation type="submission" date="2018-11" db="EMBL/GenBank/DDBJ databases">
        <title>Multidrug-resistant genes are associated with an 42-kb island TGI1 carrying a complex class 1 integron in a Trueperella pyogenes.</title>
        <authorList>
            <person name="Dong W."/>
        </authorList>
    </citation>
    <scope>NUCLEOTIDE SEQUENCE [LARGE SCALE GENOMIC DNA]</scope>
    <source>
        <strain evidence="2 3">TP4</strain>
    </source>
</reference>
<feature type="transmembrane region" description="Helical" evidence="1">
    <location>
        <begin position="324"/>
        <end position="347"/>
    </location>
</feature>
<evidence type="ECO:0000256" key="1">
    <source>
        <dbReference type="SAM" id="Phobius"/>
    </source>
</evidence>
<dbReference type="InterPro" id="IPR046671">
    <property type="entry name" value="DUF6541"/>
</dbReference>
<dbReference type="EMBL" id="CP033905">
    <property type="protein sequence ID" value="AZR06646.1"/>
    <property type="molecule type" value="Genomic_DNA"/>
</dbReference>
<feature type="transmembrane region" description="Helical" evidence="1">
    <location>
        <begin position="236"/>
        <end position="257"/>
    </location>
</feature>
<feature type="transmembrane region" description="Helical" evidence="1">
    <location>
        <begin position="186"/>
        <end position="206"/>
    </location>
</feature>
<evidence type="ECO:0000313" key="3">
    <source>
        <dbReference type="Proteomes" id="UP000275951"/>
    </source>
</evidence>
<feature type="transmembrane region" description="Helical" evidence="1">
    <location>
        <begin position="32"/>
        <end position="55"/>
    </location>
</feature>
<evidence type="ECO:0000313" key="2">
    <source>
        <dbReference type="EMBL" id="AZR06646.1"/>
    </source>
</evidence>
<keyword evidence="1" id="KW-0472">Membrane</keyword>
<keyword evidence="1" id="KW-1133">Transmembrane helix</keyword>
<organism evidence="2 3">
    <name type="scientific">Trueperella pyogenes</name>
    <dbReference type="NCBI Taxonomy" id="1661"/>
    <lineage>
        <taxon>Bacteria</taxon>
        <taxon>Bacillati</taxon>
        <taxon>Actinomycetota</taxon>
        <taxon>Actinomycetes</taxon>
        <taxon>Actinomycetales</taxon>
        <taxon>Actinomycetaceae</taxon>
        <taxon>Trueperella</taxon>
    </lineage>
</organism>
<sequence length="662" mass="72243">MGHSLLAALALLALSIVPGYVFARALRMPRQLAFFVSPAVTLLLVGVISLIFHVVGVRWSLLSFGLALAGSAGGGYLVTMVRALRFECWPPIEPVTRRQVAFITAAIAILVVPMLINVDFGLPSSAADPMYHYNAIRAIAHHGDASILGAMQANYGIQTIPVHYPATWHALVSLLGATSPVIASHAFAYLVVPILWVLALSFLARVSLPAHSAVYVPLLATVLVSFPTFLTLARGFWPNALAISQIPTVLAVIVLAWRHLRVHPRILVGDVVKCALVILGLLGGLGLTHPSAVFSVVWALIPAALYAVVRAWGSHSASERRRVLLAAAGLVLCSVALTCPATVRGYIFRKHPRAWHTGERLDALRGMLADLPLVVPVVGAIGLIAVVVALAYAVRAAWRLPSLRWVVLAWLAQWLLVFGAYVNGNVFAYAAGIWYHDPHRLLSVQSIFTALILGALFARRTRRRVRQLGIVAVGILASLAQFLVGWSPSQPPIGAGKMMTASDFDFFTHLDRHVPRDALVLGDPASGLGYAPVYSGVDTVFTQVNRTAADHDGTYLAKYFDQIHADPTVCSILQRYGINYFYQVDEFVFQKRQRTERWPGLYDVDTSVGFDRVVSTERGTLWKISACGEGTAIPWWDTVSRRTPLVSEHTLERKSQEMPARR</sequence>
<dbReference type="Pfam" id="PF20176">
    <property type="entry name" value="DUF6541"/>
    <property type="match status" value="1"/>
</dbReference>
<dbReference type="AlphaFoldDB" id="A0A3S9QLD3"/>
<keyword evidence="1" id="KW-0812">Transmembrane</keyword>
<feature type="transmembrane region" description="Helical" evidence="1">
    <location>
        <begin position="441"/>
        <end position="458"/>
    </location>
</feature>
<feature type="transmembrane region" description="Helical" evidence="1">
    <location>
        <begin position="406"/>
        <end position="435"/>
    </location>
</feature>
<dbReference type="RefSeq" id="WP_126920045.1">
    <property type="nucleotide sequence ID" value="NZ_CP033905.1"/>
</dbReference>
<feature type="transmembrane region" description="Helical" evidence="1">
    <location>
        <begin position="213"/>
        <end position="230"/>
    </location>
</feature>
<protein>
    <submittedName>
        <fullName evidence="2">Uncharacterized protein</fullName>
    </submittedName>
</protein>
<feature type="transmembrane region" description="Helical" evidence="1">
    <location>
        <begin position="61"/>
        <end position="79"/>
    </location>
</feature>
<feature type="transmembrane region" description="Helical" evidence="1">
    <location>
        <begin position="470"/>
        <end position="488"/>
    </location>
</feature>
<feature type="transmembrane region" description="Helical" evidence="1">
    <location>
        <begin position="266"/>
        <end position="286"/>
    </location>
</feature>
<accession>A0A3S9QLD3</accession>
<gene>
    <name evidence="2" type="ORF">EBQ10_04605</name>
</gene>
<feature type="transmembrane region" description="Helical" evidence="1">
    <location>
        <begin position="292"/>
        <end position="312"/>
    </location>
</feature>
<feature type="transmembrane region" description="Helical" evidence="1">
    <location>
        <begin position="100"/>
        <end position="122"/>
    </location>
</feature>
<dbReference type="Proteomes" id="UP000275951">
    <property type="component" value="Chromosome"/>
</dbReference>
<feature type="transmembrane region" description="Helical" evidence="1">
    <location>
        <begin position="6"/>
        <end position="23"/>
    </location>
</feature>
<name>A0A3S9QLD3_9ACTO</name>
<proteinExistence type="predicted"/>